<accession>A0A9P7I6C2</accession>
<dbReference type="Proteomes" id="UP000750502">
    <property type="component" value="Unassembled WGS sequence"/>
</dbReference>
<name>A0A9P7I6C2_9HYPO</name>
<evidence type="ECO:0000313" key="1">
    <source>
        <dbReference type="EMBL" id="KAG5771367.1"/>
    </source>
</evidence>
<protein>
    <submittedName>
        <fullName evidence="1">Uncharacterized protein</fullName>
    </submittedName>
</protein>
<reference evidence="1" key="1">
    <citation type="journal article" date="2020" name="bioRxiv">
        <title>Historical genomics reveals the evolutionary mechanisms behind multiple outbreaks of the host-specific coffee wilt pathogen Fusarium xylarioides.</title>
        <authorList>
            <person name="Peck D."/>
            <person name="Nowell R.W."/>
            <person name="Flood J."/>
            <person name="Ryan M.J."/>
            <person name="Barraclough T.G."/>
        </authorList>
    </citation>
    <scope>NUCLEOTIDE SEQUENCE</scope>
    <source>
        <strain evidence="1">IMI 127659i</strain>
    </source>
</reference>
<dbReference type="OrthoDB" id="5185064at2759"/>
<organism evidence="1 2">
    <name type="scientific">Fusarium xylarioides</name>
    <dbReference type="NCBI Taxonomy" id="221167"/>
    <lineage>
        <taxon>Eukaryota</taxon>
        <taxon>Fungi</taxon>
        <taxon>Dikarya</taxon>
        <taxon>Ascomycota</taxon>
        <taxon>Pezizomycotina</taxon>
        <taxon>Sordariomycetes</taxon>
        <taxon>Hypocreomycetidae</taxon>
        <taxon>Hypocreales</taxon>
        <taxon>Nectriaceae</taxon>
        <taxon>Fusarium</taxon>
        <taxon>Fusarium fujikuroi species complex</taxon>
    </lineage>
</organism>
<comment type="caution">
    <text evidence="1">The sequence shown here is derived from an EMBL/GenBank/DDBJ whole genome shotgun (WGS) entry which is preliminary data.</text>
</comment>
<evidence type="ECO:0000313" key="2">
    <source>
        <dbReference type="Proteomes" id="UP000750502"/>
    </source>
</evidence>
<dbReference type="EMBL" id="JADFTT010000039">
    <property type="protein sequence ID" value="KAG5771367.1"/>
    <property type="molecule type" value="Genomic_DNA"/>
</dbReference>
<proteinExistence type="predicted"/>
<gene>
    <name evidence="1" type="ORF">H9Q72_002056</name>
</gene>
<keyword evidence="2" id="KW-1185">Reference proteome</keyword>
<reference evidence="1" key="2">
    <citation type="submission" date="2020-10" db="EMBL/GenBank/DDBJ databases">
        <authorList>
            <person name="Peck L.D."/>
            <person name="Nowell R.W."/>
            <person name="Flood J."/>
            <person name="Ryan M.J."/>
            <person name="Barraclough T.G."/>
        </authorList>
    </citation>
    <scope>NUCLEOTIDE SEQUENCE</scope>
    <source>
        <strain evidence="1">IMI 127659i</strain>
    </source>
</reference>
<sequence>MFAERRGLRYFTPSNPADVNLSPIAPGEPILLRGLGLNFFDYIALLSTGRGGRFIRTSHGLRYHPSGKEPHIYAGSRRGIPYHARGDNEKGAFGRHLPLALTNEVITGFRKKARSGQASNFKAEIWPLISKEIEAVYYEAWLGQDKAEAIGFRSNFLGIKQGSLEEADYLEELCIPKTERWDWGRIMRPYGDRKFSTAQDWHDWLLAYLREDVKQALFGNVKGPLKAALDVMRDLRNEIRLIVDHNGLSGESYRDDSDGWYTPLNAFLSIGPPRERIEQLIALIEAGVVDILGPGFQVHAEDWAWVAHSPEIPNSTVRAITLIEARLQGSDLRRTADELLAHLLHTGQCRPHAIEGYETGGLDVTADRYCVIDTHGRPHQQRFAVGVPTEGVHWVTAAGARPGVNSVTLTDTDVVARAALGAVVGLGATSSKKGI</sequence>
<dbReference type="AlphaFoldDB" id="A0A9P7I6C2"/>